<dbReference type="SUPFAM" id="SSF51126">
    <property type="entry name" value="Pectin lyase-like"/>
    <property type="match status" value="1"/>
</dbReference>
<dbReference type="InterPro" id="IPR012334">
    <property type="entry name" value="Pectin_lyas_fold"/>
</dbReference>
<name>A0A8J3R111_9ACTN</name>
<feature type="region of interest" description="Disordered" evidence="1">
    <location>
        <begin position="453"/>
        <end position="478"/>
    </location>
</feature>
<protein>
    <submittedName>
        <fullName evidence="2">Uncharacterized protein</fullName>
    </submittedName>
</protein>
<comment type="caution">
    <text evidence="2">The sequence shown here is derived from an EMBL/GenBank/DDBJ whole genome shotgun (WGS) entry which is preliminary data.</text>
</comment>
<reference evidence="2" key="1">
    <citation type="submission" date="2021-01" db="EMBL/GenBank/DDBJ databases">
        <title>Whole genome shotgun sequence of Rugosimonospora africana NBRC 104875.</title>
        <authorList>
            <person name="Komaki H."/>
            <person name="Tamura T."/>
        </authorList>
    </citation>
    <scope>NUCLEOTIDE SEQUENCE</scope>
    <source>
        <strain evidence="2">NBRC 104875</strain>
    </source>
</reference>
<evidence type="ECO:0000313" key="2">
    <source>
        <dbReference type="EMBL" id="GIH19400.1"/>
    </source>
</evidence>
<keyword evidence="3" id="KW-1185">Reference proteome</keyword>
<dbReference type="Gene3D" id="3.40.630.10">
    <property type="entry name" value="Zn peptidases"/>
    <property type="match status" value="1"/>
</dbReference>
<dbReference type="EMBL" id="BONZ01000080">
    <property type="protein sequence ID" value="GIH19400.1"/>
    <property type="molecule type" value="Genomic_DNA"/>
</dbReference>
<dbReference type="InterPro" id="IPR029062">
    <property type="entry name" value="Class_I_gatase-like"/>
</dbReference>
<proteinExistence type="predicted"/>
<dbReference type="InterPro" id="IPR011050">
    <property type="entry name" value="Pectin_lyase_fold/virulence"/>
</dbReference>
<dbReference type="Proteomes" id="UP000642748">
    <property type="component" value="Unassembled WGS sequence"/>
</dbReference>
<dbReference type="Gene3D" id="2.160.20.10">
    <property type="entry name" value="Single-stranded right-handed beta-helix, Pectin lyase-like"/>
    <property type="match status" value="1"/>
</dbReference>
<dbReference type="SUPFAM" id="SSF53187">
    <property type="entry name" value="Zn-dependent exopeptidases"/>
    <property type="match status" value="1"/>
</dbReference>
<sequence length="1373" mass="142608">MLVLRTLPAYPGATMRRQLGILSIAVLAVAGFASAGHAAGRATTLRVCSNGPFRTIQSAVDAAHPGDTVQICAGTYVEGNGARGSNALTIRKNLTISGAGADQVHIEARKGAQLAESSPDIRSGKGVVVAVVGANVAIIGVTVDANGANATAGVAYVNAQGSITRSRVTGVDVDESATGYTVPGGFRSNKFGFGIAHVGGSHALTIDHTRVDHYNAAGVVIDGSGNTAVLTNDQIAGRNLCQNYNDPTAGGPIVIDGDCQASGGSAPIPPPLPLATGPLFGQDGVRVSGGAAVQMVSDTVSSNLVNGEGAPIQSVYAPTPDKDPYPLGDHSENNQNLRLAAGVRLVGAAASSITRSNITDNAFGVLNTTADGTTANSATPVRAQDNWWGLRTGTVSLPTPGPAVWPDIVTPSTINPPVPENPVNGNRVASSACPAGVSDSDAVTFCPYRASDQSDSAGGEYPIANAPGKPSAAGSCSSTVQLDPTIPSYDEFFGTTLGSGVTGGGGSGTNPSAKKTAQLTAYMRAVVDAVNKHGSRRVAAKMVQEGTSVLGVPFYYVVIGTPNNIANLDAGRNDQAFWRGVIDGTTSPKQALAQVAQRPAFAWITGTPHGSEVAGGEASVKELYELAARTDCDNTSRLASLDTFIQPVTAPDDRDHNNRTTAWSFDPNRDRGTFHQPENAGLISAITKYPGLFFIDAHQQSSGYFFPPDQDAAHHEIAHSALDAIQNVIGPAIQNAFNDQTGQYRNYNRYDMFVPEYGDTVPSLLQGGAGMTYEKGNDESYGKQVYDHYLAIDTTVNVTADNKDALQTAWIKQWPEAVDQGENCTVQQNTQVSPPVVDQYEIGQSAISQEPNTNVCGYYYLPGKHTGDVAETIGELQAVGVHVYQLGHDVTVSSAHRFGDFAVDTPSGQSPVRTSTVTLPKGTLYIPLDQGTKHWIQAVLGENPYLPFNYNYDVVTWSYSLLRGFAGDGFLTQPLPNNAKLQPIDDVKLGTTPSRKQSVYAFNTDSAAALAMVNQLLGQGASVSRATTAFDANGMHFDTGAALVSGVPLAVLADDAAHWQTPVSGLSGYPVAHRAVTLPKIAIYTGGTTVPTNPAFPGTDDGYCRSTNYCEAMFDLTQREGIPTSQIGQLTSTDLANGVLQSGGYTVLVDPNSAISATTPVGTAGTPAQALQAFVNAGGTFVGTSTGGVTSARNAGLTTVNTNTISGITTPGSTFDATWNTADPAGWGMDAGGWIFRSSNGDPNFDPTTLGGDGGGIPQATAVATFGPAGDCGGPAGFGNCYGYEVNANANLPGRPAVIDQPFGAGHAIMLGFDPWYRSWTVQGERLVLNALLYPSDTAAPVSAAALPQVANRPVHPSGGRPDLPTDRDRPQQ</sequence>
<evidence type="ECO:0000313" key="3">
    <source>
        <dbReference type="Proteomes" id="UP000642748"/>
    </source>
</evidence>
<gene>
    <name evidence="2" type="ORF">Raf01_75720</name>
</gene>
<accession>A0A8J3R111</accession>
<feature type="compositionally biased region" description="Basic and acidic residues" evidence="1">
    <location>
        <begin position="1364"/>
        <end position="1373"/>
    </location>
</feature>
<feature type="region of interest" description="Disordered" evidence="1">
    <location>
        <begin position="1345"/>
        <end position="1373"/>
    </location>
</feature>
<dbReference type="Gene3D" id="3.40.50.880">
    <property type="match status" value="1"/>
</dbReference>
<organism evidence="2 3">
    <name type="scientific">Rugosimonospora africana</name>
    <dbReference type="NCBI Taxonomy" id="556532"/>
    <lineage>
        <taxon>Bacteria</taxon>
        <taxon>Bacillati</taxon>
        <taxon>Actinomycetota</taxon>
        <taxon>Actinomycetes</taxon>
        <taxon>Micromonosporales</taxon>
        <taxon>Micromonosporaceae</taxon>
        <taxon>Rugosimonospora</taxon>
    </lineage>
</organism>
<evidence type="ECO:0000256" key="1">
    <source>
        <dbReference type="SAM" id="MobiDB-lite"/>
    </source>
</evidence>